<gene>
    <name evidence="6" type="ORF">ENO59_09495</name>
</gene>
<dbReference type="SUPFAM" id="SSF52317">
    <property type="entry name" value="Class I glutamine amidotransferase-like"/>
    <property type="match status" value="1"/>
</dbReference>
<dbReference type="InterPro" id="IPR011041">
    <property type="entry name" value="Quinoprot_gluc/sorb_DH_b-prop"/>
</dbReference>
<dbReference type="InterPro" id="IPR012938">
    <property type="entry name" value="Glc/Sorbosone_DH"/>
</dbReference>
<dbReference type="SMART" id="SM00089">
    <property type="entry name" value="PKD"/>
    <property type="match status" value="1"/>
</dbReference>
<dbReference type="Pfam" id="PF07691">
    <property type="entry name" value="PA14"/>
    <property type="match status" value="1"/>
</dbReference>
<evidence type="ECO:0000256" key="2">
    <source>
        <dbReference type="SAM" id="SignalP"/>
    </source>
</evidence>
<dbReference type="Gene3D" id="2.60.120.260">
    <property type="entry name" value="Galactose-binding domain-like"/>
    <property type="match status" value="1"/>
</dbReference>
<proteinExistence type="predicted"/>
<name>A0A7V2B1T6_RHOMR</name>
<dbReference type="Pfam" id="PF18911">
    <property type="entry name" value="PKD_4"/>
    <property type="match status" value="1"/>
</dbReference>
<feature type="signal peptide" evidence="2">
    <location>
        <begin position="1"/>
        <end position="18"/>
    </location>
</feature>
<dbReference type="SMART" id="SM00758">
    <property type="entry name" value="PA14"/>
    <property type="match status" value="1"/>
</dbReference>
<dbReference type="Gene3D" id="3.40.50.880">
    <property type="match status" value="1"/>
</dbReference>
<dbReference type="SUPFAM" id="SSF49299">
    <property type="entry name" value="PKD domain"/>
    <property type="match status" value="1"/>
</dbReference>
<dbReference type="PROSITE" id="PS51820">
    <property type="entry name" value="PA14"/>
    <property type="match status" value="1"/>
</dbReference>
<dbReference type="InterPro" id="IPR008979">
    <property type="entry name" value="Galactose-bd-like_sf"/>
</dbReference>
<dbReference type="InterPro" id="IPR037524">
    <property type="entry name" value="PA14/GLEYA"/>
</dbReference>
<dbReference type="AlphaFoldDB" id="A0A7V2B1T6"/>
<evidence type="ECO:0000256" key="1">
    <source>
        <dbReference type="ARBA" id="ARBA00022729"/>
    </source>
</evidence>
<dbReference type="EMBL" id="DSGB01000006">
    <property type="protein sequence ID" value="HER96731.1"/>
    <property type="molecule type" value="Genomic_DNA"/>
</dbReference>
<feature type="domain" description="CBM6" evidence="4">
    <location>
        <begin position="891"/>
        <end position="1018"/>
    </location>
</feature>
<dbReference type="Gene3D" id="2.60.40.10">
    <property type="entry name" value="Immunoglobulins"/>
    <property type="match status" value="1"/>
</dbReference>
<protein>
    <submittedName>
        <fullName evidence="6">Carbohydrate-binding protein</fullName>
    </submittedName>
</protein>
<dbReference type="Pfam" id="PF07995">
    <property type="entry name" value="GSDH"/>
    <property type="match status" value="1"/>
</dbReference>
<dbReference type="InterPro" id="IPR005084">
    <property type="entry name" value="CBM6"/>
</dbReference>
<dbReference type="InterPro" id="IPR029062">
    <property type="entry name" value="Class_I_gatase-like"/>
</dbReference>
<evidence type="ECO:0000313" key="6">
    <source>
        <dbReference type="EMBL" id="HER96731.1"/>
    </source>
</evidence>
<dbReference type="PANTHER" id="PTHR40469">
    <property type="entry name" value="SECRETED GLYCOSYL HYDROLASE"/>
    <property type="match status" value="1"/>
</dbReference>
<reference evidence="6" key="1">
    <citation type="journal article" date="2020" name="mSystems">
        <title>Genome- and Community-Level Interaction Insights into Carbon Utilization and Element Cycling Functions of Hydrothermarchaeota in Hydrothermal Sediment.</title>
        <authorList>
            <person name="Zhou Z."/>
            <person name="Liu Y."/>
            <person name="Xu W."/>
            <person name="Pan J."/>
            <person name="Luo Z.H."/>
            <person name="Li M."/>
        </authorList>
    </citation>
    <scope>NUCLEOTIDE SEQUENCE [LARGE SCALE GENOMIC DNA]</scope>
    <source>
        <strain evidence="6">SpSt-143</strain>
    </source>
</reference>
<dbReference type="SUPFAM" id="SSF50952">
    <property type="entry name" value="Soluble quinoprotein glucose dehydrogenase"/>
    <property type="match status" value="1"/>
</dbReference>
<dbReference type="PROSITE" id="PS51175">
    <property type="entry name" value="CBM6"/>
    <property type="match status" value="1"/>
</dbReference>
<keyword evidence="1 2" id="KW-0732">Signal</keyword>
<dbReference type="InterPro" id="IPR000601">
    <property type="entry name" value="PKD_dom"/>
</dbReference>
<sequence>MKLLLLALLLTATPAATLQPDVLASPYPYDFRVLVFSRTLGFRHSSIPTGIQTLQELGQAHHFEVIATEDPAVFRDEVLQNFEVIVFLNTTGDVLDAAQQAAFERFIRSGKGFVGIHAAADTEYDWPFYSGLIGAYFASHPAVQTATVKVIDRTHPSTAMLPARWVRTDEWYNFRSNPYGKVHVLAVLDETSYSGGSMGSVHPIAWCQVYEGGRSWYTAGGHTEAAYQEPLFQAHLLEGIRWAAGQTPGNCGATVERNFAKIVLEDEVDNPMDLEVLPDGRLLFIERGGDVHLHDPTTGRTTLALHLNVFTGNEDGLLGIALDPHFLENNWVYLFYSPATGPARQQVSRFTFDGTLLDATSEVVLLEIPTQREQCCHAAGSMVFDPQGNLYIATGDNTNPFESDGYAPIDGRPGRAAWDARRTAGNPFDLRGKILRIRPQPDGSYTIPEGNLFNGQDGAPEVYVMGVRNPFRIAFDPVSAMLYWGDVGPDAWSDNPRRGPRGYDEWNRTSRAGNFGWPFCIADNQPYLAYDFATGSSGAPFDCAAPVNDSPHIPYGPLLLPPAQPAWIWYPYGPSTTFPEIPDGTGRTALAGPIYRRPAQPGHGALPPFYEGVVFLLEWSRSYLLTAHLDENGNLLAILPFLPSIPWKRPIAMKQGPDGALYVIEWGTSFWGGNQDAQLVKLIYQEGGRAPVVQIQATPTSGPLPLVVHFSSAGTYDPDAEGPLTYAWDFTDDGTIDATTPEATFTYTQAGTYVARLIVTDASGLSSNATVTLIAGNTLPEITIETPVDGGIFDWGQVIPFRVRVTDAEDGTTEDGTIACETILVQPFLGHDDHSHPLEQLSGCEGSFQTVTSHGTEGDNLYYLLQVTYTDRGSEQAGPLTGWAGVKLYPRRVEAEHATEQVGTVRASTSDPLGGRYDLGQIDHGDYIAFSPMNLTGISFVTFHAASASEGGRIEVRAQRLNGPLLGTAYIPPSGSWQTYTDVTIPLAPFDQTTTLYFVFLRNPGNTGLFNLNWIQFHGPGVTRSAVTKQGLRAQYFTSRTLSGPARERLDPQISFNWAAYGPFPDFPTDSFSVRWTGFLEVEQTDTYILIGQKDDGLRVWLNGNLVINRWQEGPQEVRSQPIFLEGGRRYPLTVEYFEAAGHARVRLMWQSASMPAQTIPERLLFTDTTGTTQLENAPSPTEEVTLHSPFPNPFSGAVQLGYTLPHAAEVRLFVYDLLGRRVAVLQEAWQAAGVHHLQWRPEGQASGFYIVWLEAAGKVRRQAVMYLP</sequence>
<dbReference type="Gene3D" id="3.90.182.10">
    <property type="entry name" value="Toxin - Anthrax Protective Antigen,domain 1"/>
    <property type="match status" value="1"/>
</dbReference>
<dbReference type="InterPro" id="IPR022409">
    <property type="entry name" value="PKD/Chitinase_dom"/>
</dbReference>
<dbReference type="InterPro" id="IPR029010">
    <property type="entry name" value="ThuA-like"/>
</dbReference>
<dbReference type="SMART" id="SM00606">
    <property type="entry name" value="CBD_IV"/>
    <property type="match status" value="1"/>
</dbReference>
<dbReference type="GO" id="GO:0030246">
    <property type="term" value="F:carbohydrate binding"/>
    <property type="evidence" value="ECO:0007669"/>
    <property type="project" value="InterPro"/>
</dbReference>
<evidence type="ECO:0000259" key="5">
    <source>
        <dbReference type="PROSITE" id="PS51820"/>
    </source>
</evidence>
<feature type="domain" description="PA14" evidence="5">
    <location>
        <begin position="1027"/>
        <end position="1164"/>
    </location>
</feature>
<dbReference type="InterPro" id="IPR011042">
    <property type="entry name" value="6-blade_b-propeller_TolB-like"/>
</dbReference>
<evidence type="ECO:0000259" key="4">
    <source>
        <dbReference type="PROSITE" id="PS51175"/>
    </source>
</evidence>
<dbReference type="CDD" id="cd04084">
    <property type="entry name" value="CBM6_xylanase-like"/>
    <property type="match status" value="1"/>
</dbReference>
<dbReference type="InterPro" id="IPR006584">
    <property type="entry name" value="Cellulose-bd_IV"/>
</dbReference>
<dbReference type="Gene3D" id="2.120.10.30">
    <property type="entry name" value="TolB, C-terminal domain"/>
    <property type="match status" value="1"/>
</dbReference>
<dbReference type="InterPro" id="IPR013783">
    <property type="entry name" value="Ig-like_fold"/>
</dbReference>
<dbReference type="CDD" id="cd00146">
    <property type="entry name" value="PKD"/>
    <property type="match status" value="1"/>
</dbReference>
<feature type="domain" description="PKD" evidence="3">
    <location>
        <begin position="691"/>
        <end position="773"/>
    </location>
</feature>
<organism evidence="6">
    <name type="scientific">Rhodothermus marinus</name>
    <name type="common">Rhodothermus obamensis</name>
    <dbReference type="NCBI Taxonomy" id="29549"/>
    <lineage>
        <taxon>Bacteria</taxon>
        <taxon>Pseudomonadati</taxon>
        <taxon>Rhodothermota</taxon>
        <taxon>Rhodothermia</taxon>
        <taxon>Rhodothermales</taxon>
        <taxon>Rhodothermaceae</taxon>
        <taxon>Rhodothermus</taxon>
    </lineage>
</organism>
<dbReference type="Pfam" id="PF03422">
    <property type="entry name" value="CBM_6"/>
    <property type="match status" value="1"/>
</dbReference>
<dbReference type="InterPro" id="IPR011658">
    <property type="entry name" value="PA14_dom"/>
</dbReference>
<dbReference type="PANTHER" id="PTHR40469:SF2">
    <property type="entry name" value="GALACTOSE-BINDING DOMAIN-LIKE SUPERFAMILY PROTEIN"/>
    <property type="match status" value="1"/>
</dbReference>
<dbReference type="SUPFAM" id="SSF49785">
    <property type="entry name" value="Galactose-binding domain-like"/>
    <property type="match status" value="1"/>
</dbReference>
<feature type="chain" id="PRO_5030769172" evidence="2">
    <location>
        <begin position="19"/>
        <end position="1269"/>
    </location>
</feature>
<dbReference type="PROSITE" id="PS50093">
    <property type="entry name" value="PKD"/>
    <property type="match status" value="1"/>
</dbReference>
<dbReference type="InterPro" id="IPR035986">
    <property type="entry name" value="PKD_dom_sf"/>
</dbReference>
<accession>A0A7V2B1T6</accession>
<evidence type="ECO:0000259" key="3">
    <source>
        <dbReference type="PROSITE" id="PS50093"/>
    </source>
</evidence>
<comment type="caution">
    <text evidence="6">The sequence shown here is derived from an EMBL/GenBank/DDBJ whole genome shotgun (WGS) entry which is preliminary data.</text>
</comment>
<dbReference type="SUPFAM" id="SSF56988">
    <property type="entry name" value="Anthrax protective antigen"/>
    <property type="match status" value="1"/>
</dbReference>
<dbReference type="Pfam" id="PF06283">
    <property type="entry name" value="ThuA"/>
    <property type="match status" value="1"/>
</dbReference>